<dbReference type="RefSeq" id="WP_146400937.1">
    <property type="nucleotide sequence ID" value="NZ_SJPJ01000001.1"/>
</dbReference>
<name>A0A5C5ZA16_9BACT</name>
<dbReference type="InterPro" id="IPR022655">
    <property type="entry name" value="DUF1553"/>
</dbReference>
<dbReference type="Pfam" id="PF07583">
    <property type="entry name" value="PSCyt2"/>
    <property type="match status" value="1"/>
</dbReference>
<evidence type="ECO:0000313" key="5">
    <source>
        <dbReference type="Proteomes" id="UP000315010"/>
    </source>
</evidence>
<dbReference type="Pfam" id="PF07635">
    <property type="entry name" value="PSCyt1"/>
    <property type="match status" value="1"/>
</dbReference>
<accession>A0A5C5ZA16</accession>
<dbReference type="SUPFAM" id="SSF46626">
    <property type="entry name" value="Cytochrome c"/>
    <property type="match status" value="1"/>
</dbReference>
<gene>
    <name evidence="4" type="ORF">CA13_51080</name>
</gene>
<keyword evidence="5" id="KW-1185">Reference proteome</keyword>
<dbReference type="InterPro" id="IPR036909">
    <property type="entry name" value="Cyt_c-like_dom_sf"/>
</dbReference>
<evidence type="ECO:0000259" key="2">
    <source>
        <dbReference type="Pfam" id="PF07587"/>
    </source>
</evidence>
<evidence type="ECO:0000259" key="1">
    <source>
        <dbReference type="Pfam" id="PF07583"/>
    </source>
</evidence>
<dbReference type="Gene3D" id="2.60.120.260">
    <property type="entry name" value="Galactose-binding domain-like"/>
    <property type="match status" value="1"/>
</dbReference>
<dbReference type="AlphaFoldDB" id="A0A5C5ZA16"/>
<dbReference type="Pfam" id="PF07587">
    <property type="entry name" value="PSD1"/>
    <property type="match status" value="2"/>
</dbReference>
<protein>
    <submittedName>
        <fullName evidence="4">Planctomycete cytochrome C</fullName>
    </submittedName>
</protein>
<dbReference type="OrthoDB" id="127107at2"/>
<dbReference type="EMBL" id="SJPJ01000001">
    <property type="protein sequence ID" value="TWT83641.1"/>
    <property type="molecule type" value="Genomic_DNA"/>
</dbReference>
<dbReference type="PANTHER" id="PTHR35889:SF3">
    <property type="entry name" value="F-BOX DOMAIN-CONTAINING PROTEIN"/>
    <property type="match status" value="1"/>
</dbReference>
<feature type="domain" description="DUF1553" evidence="2">
    <location>
        <begin position="759"/>
        <end position="947"/>
    </location>
</feature>
<proteinExistence type="predicted"/>
<evidence type="ECO:0000313" key="4">
    <source>
        <dbReference type="EMBL" id="TWT83641.1"/>
    </source>
</evidence>
<feature type="domain" description="DUF1549" evidence="1">
    <location>
        <begin position="181"/>
        <end position="391"/>
    </location>
</feature>
<dbReference type="Proteomes" id="UP000315010">
    <property type="component" value="Unassembled WGS sequence"/>
</dbReference>
<sequence>MSNNPTYSRSQYFAVGVTFSMLLATSLLRASEIDFVRDIAPILQNRCWDCHGKDEQESGLRLDLRIRMLRGGDSGLSTVVPGEPEKSYLIEVINHVDEDMAMPPDEDKLPAEEIELLTQWVKQGANWPGQMDVLVEEESDHWSFQPVSRPQVPRRKVAKDQTNLDAVADSSVKIREVMNNPIDEFLLETLAQHDLSFSQPAGPRSLIRRASIVLTGIAPTPEESADFVDAYAIDSEQAYAALVDRLIASQHFGERWAQHWLDVIRWAETNGSEANLYRKNAWIYRDYVVRAFNEDKPYNQFVSEQIAGDSLGAGEATGFLVAGPHVPAATVGREPTAIRQARADRMDEIIQTVGASMMGVTMGCARCHNHKFDPITITDYYSMTGVFQDVEFGARFPEFATEHPRRQRGDALWKEIAQQRRVLREIGDWEEDWGAYREMHFKPITTKAIRVRFKMENLGLDELEVFGTANPNENLAHMRRGTKVTGFPQEGVDGRNPIGRVNDGEFGTMAWRAKSTKDSDDPSWVRFDFERPESISRLRMSSNREYFYDTDYLDKKPYLPRYEYSLDVLKDDGTWQSWLGTWHVNTQLDKQHPERKTALSEIQSAIETLAEEGPQPSFVGRFVQPEMTYVLHRGSPENPRDEVIPAGPAIFDGDLNLASTDSGAKRRAQFAKWISSPQNPLTARVMVNRLWHHVFGTGIVPTTSDFGKAGALPSHPKLLDWLAAEFVEPSVVFRSSAFAMCEGDMSEGDIVEETGSLQPWSVKHVIRLLVMSNAFRQSSTPTTEGVTKDASSALLWRFPPKRVEAEVIRDSILQASGSLDHTIGGRSYRIHNEKKVYAQWEVVSNHGPETYRRMLYQERMRRVDDQMFTAFDFPDCGQVRARRPVSTTPLQALNLMNSDFVMEQSQLIASRAKKESDDDLRLSIGRCFELLLMRQPEPDELEACKDLAQQTSLALVCRALMNTNEFAFLP</sequence>
<organism evidence="4 5">
    <name type="scientific">Novipirellula herctigrandis</name>
    <dbReference type="NCBI Taxonomy" id="2527986"/>
    <lineage>
        <taxon>Bacteria</taxon>
        <taxon>Pseudomonadati</taxon>
        <taxon>Planctomycetota</taxon>
        <taxon>Planctomycetia</taxon>
        <taxon>Pirellulales</taxon>
        <taxon>Pirellulaceae</taxon>
        <taxon>Novipirellula</taxon>
    </lineage>
</organism>
<dbReference type="InterPro" id="IPR011429">
    <property type="entry name" value="Cyt_c_Planctomycete-type"/>
</dbReference>
<evidence type="ECO:0000259" key="3">
    <source>
        <dbReference type="Pfam" id="PF07635"/>
    </source>
</evidence>
<reference evidence="4 5" key="1">
    <citation type="submission" date="2019-02" db="EMBL/GenBank/DDBJ databases">
        <title>Deep-cultivation of Planctomycetes and their phenomic and genomic characterization uncovers novel biology.</title>
        <authorList>
            <person name="Wiegand S."/>
            <person name="Jogler M."/>
            <person name="Boedeker C."/>
            <person name="Pinto D."/>
            <person name="Vollmers J."/>
            <person name="Rivas-Marin E."/>
            <person name="Kohn T."/>
            <person name="Peeters S.H."/>
            <person name="Heuer A."/>
            <person name="Rast P."/>
            <person name="Oberbeckmann S."/>
            <person name="Bunk B."/>
            <person name="Jeske O."/>
            <person name="Meyerdierks A."/>
            <person name="Storesund J.E."/>
            <person name="Kallscheuer N."/>
            <person name="Luecker S."/>
            <person name="Lage O.M."/>
            <person name="Pohl T."/>
            <person name="Merkel B.J."/>
            <person name="Hornburger P."/>
            <person name="Mueller R.-W."/>
            <person name="Bruemmer F."/>
            <person name="Labrenz M."/>
            <person name="Spormann A.M."/>
            <person name="Op Den Camp H."/>
            <person name="Overmann J."/>
            <person name="Amann R."/>
            <person name="Jetten M.S.M."/>
            <person name="Mascher T."/>
            <person name="Medema M.H."/>
            <person name="Devos D.P."/>
            <person name="Kaster A.-K."/>
            <person name="Ovreas L."/>
            <person name="Rohde M."/>
            <person name="Galperin M.Y."/>
            <person name="Jogler C."/>
        </authorList>
    </citation>
    <scope>NUCLEOTIDE SEQUENCE [LARGE SCALE GENOMIC DNA]</scope>
    <source>
        <strain evidence="4 5">CA13</strain>
    </source>
</reference>
<dbReference type="Gene3D" id="1.10.760.10">
    <property type="entry name" value="Cytochrome c-like domain"/>
    <property type="match status" value="1"/>
</dbReference>
<dbReference type="GO" id="GO:0009055">
    <property type="term" value="F:electron transfer activity"/>
    <property type="evidence" value="ECO:0007669"/>
    <property type="project" value="InterPro"/>
</dbReference>
<dbReference type="GO" id="GO:0020037">
    <property type="term" value="F:heme binding"/>
    <property type="evidence" value="ECO:0007669"/>
    <property type="project" value="InterPro"/>
</dbReference>
<dbReference type="InterPro" id="IPR011444">
    <property type="entry name" value="DUF1549"/>
</dbReference>
<comment type="caution">
    <text evidence="4">The sequence shown here is derived from an EMBL/GenBank/DDBJ whole genome shotgun (WGS) entry which is preliminary data.</text>
</comment>
<feature type="domain" description="DUF1553" evidence="2">
    <location>
        <begin position="666"/>
        <end position="729"/>
    </location>
</feature>
<feature type="domain" description="Cytochrome C Planctomycete-type" evidence="3">
    <location>
        <begin position="47"/>
        <end position="106"/>
    </location>
</feature>
<dbReference type="PANTHER" id="PTHR35889">
    <property type="entry name" value="CYCLOINULO-OLIGOSACCHARIDE FRUCTANOTRANSFERASE-RELATED"/>
    <property type="match status" value="1"/>
</dbReference>